<proteinExistence type="predicted"/>
<gene>
    <name evidence="1" type="ORF">H8704_07555</name>
</gene>
<dbReference type="InterPro" id="IPR032675">
    <property type="entry name" value="LRR_dom_sf"/>
</dbReference>
<evidence type="ECO:0000313" key="2">
    <source>
        <dbReference type="Proteomes" id="UP000606193"/>
    </source>
</evidence>
<dbReference type="Gene3D" id="3.80.10.10">
    <property type="entry name" value="Ribonuclease Inhibitor"/>
    <property type="match status" value="1"/>
</dbReference>
<accession>A0ABR7N1I6</accession>
<comment type="caution">
    <text evidence="1">The sequence shown here is derived from an EMBL/GenBank/DDBJ whole genome shotgun (WGS) entry which is preliminary data.</text>
</comment>
<dbReference type="RefSeq" id="WP_249297858.1">
    <property type="nucleotide sequence ID" value="NZ_JACRSX010000007.1"/>
</dbReference>
<protein>
    <submittedName>
        <fullName evidence="1">Uncharacterized protein</fullName>
    </submittedName>
</protein>
<name>A0ABR7N1I6_9FIRM</name>
<dbReference type="EMBL" id="JACRSX010000007">
    <property type="protein sequence ID" value="MBC8562483.1"/>
    <property type="molecule type" value="Genomic_DNA"/>
</dbReference>
<sequence>MDDEPRAISGKCGDHAEWSYSTGTTMPRKSSFLYRILWKDAQAFYECHRLKKFVCGGSIKKIGTQAFRGAIKKDGVVLEDSLEDVEVGEEVF</sequence>
<keyword evidence="2" id="KW-1185">Reference proteome</keyword>
<evidence type="ECO:0000313" key="1">
    <source>
        <dbReference type="EMBL" id="MBC8562483.1"/>
    </source>
</evidence>
<organism evidence="1 2">
    <name type="scientific">Jutongia huaianensis</name>
    <dbReference type="NCBI Taxonomy" id="2763668"/>
    <lineage>
        <taxon>Bacteria</taxon>
        <taxon>Bacillati</taxon>
        <taxon>Bacillota</taxon>
        <taxon>Clostridia</taxon>
        <taxon>Lachnospirales</taxon>
        <taxon>Lachnospiraceae</taxon>
        <taxon>Jutongia</taxon>
    </lineage>
</organism>
<dbReference type="Proteomes" id="UP000606193">
    <property type="component" value="Unassembled WGS sequence"/>
</dbReference>
<reference evidence="1 2" key="1">
    <citation type="submission" date="2020-08" db="EMBL/GenBank/DDBJ databases">
        <title>Genome public.</title>
        <authorList>
            <person name="Liu C."/>
            <person name="Sun Q."/>
        </authorList>
    </citation>
    <scope>NUCLEOTIDE SEQUENCE [LARGE SCALE GENOMIC DNA]</scope>
    <source>
        <strain evidence="1 2">NSJ-37</strain>
    </source>
</reference>